<dbReference type="InterPro" id="IPR036812">
    <property type="entry name" value="NAD(P)_OxRdtase_dom_sf"/>
</dbReference>
<sequence>MDLTHYRTLGRSGLAVSPLALGTMTFGTARWGLDEAGSRAVFDAYLERGGNFVDTADVYAGGEGEAMLGRFIDTPALRDRIVLATKSGFATGQGPHAGGNGAKHVHAALDGSLRRLRTDYVDLYWVHVWDGVTPAEELLETMAGLVRAGKIRYWGLSNTPAWYVATLATLATLRGLPGPIALQYFYALVNREVEDEHIPLAAASRMGLVPWSPLAYGLLSGKYDRATVDAAGPRAGGLPKDAARAGEGRPADDKRLDGANPFGDSLFTPRNWTIVEEVRRVAEAIGQSPARVALAWVVGRPGVASTLMGVSRPAQVPDNIAALDLVLAPEHRAALDAVSAPVEPRLIYGLSRPSLRQAVVFGGARVEAPGEMP</sequence>
<evidence type="ECO:0000313" key="5">
    <source>
        <dbReference type="Proteomes" id="UP001224644"/>
    </source>
</evidence>
<comment type="caution">
    <text evidence="4">The sequence shown here is derived from an EMBL/GenBank/DDBJ whole genome shotgun (WGS) entry which is preliminary data.</text>
</comment>
<dbReference type="CDD" id="cd19080">
    <property type="entry name" value="AKR_AKR9A_9B"/>
    <property type="match status" value="1"/>
</dbReference>
<evidence type="ECO:0000313" key="4">
    <source>
        <dbReference type="EMBL" id="MDN3592592.1"/>
    </source>
</evidence>
<dbReference type="InterPro" id="IPR050523">
    <property type="entry name" value="AKR_Detox_Biosynth"/>
</dbReference>
<dbReference type="Gene3D" id="3.20.20.100">
    <property type="entry name" value="NADP-dependent oxidoreductase domain"/>
    <property type="match status" value="1"/>
</dbReference>
<dbReference type="EMBL" id="JAUFPX010000017">
    <property type="protein sequence ID" value="MDN3592592.1"/>
    <property type="molecule type" value="Genomic_DNA"/>
</dbReference>
<evidence type="ECO:0000256" key="2">
    <source>
        <dbReference type="SAM" id="MobiDB-lite"/>
    </source>
</evidence>
<reference evidence="5" key="1">
    <citation type="journal article" date="2019" name="Int. J. Syst. Evol. Microbiol.">
        <title>The Global Catalogue of Microorganisms (GCM) 10K type strain sequencing project: providing services to taxonomists for standard genome sequencing and annotation.</title>
        <authorList>
            <consortium name="The Broad Institute Genomics Platform"/>
            <consortium name="The Broad Institute Genome Sequencing Center for Infectious Disease"/>
            <person name="Wu L."/>
            <person name="Ma J."/>
        </authorList>
    </citation>
    <scope>NUCLEOTIDE SEQUENCE [LARGE SCALE GENOMIC DNA]</scope>
    <source>
        <strain evidence="5">CECT 7069</strain>
    </source>
</reference>
<name>A0ABT8BK77_9HYPH</name>
<accession>A0ABT8BK77</accession>
<protein>
    <submittedName>
        <fullName evidence="4">Aldo/keto reductase</fullName>
    </submittedName>
</protein>
<keyword evidence="5" id="KW-1185">Reference proteome</keyword>
<dbReference type="PANTHER" id="PTHR43364">
    <property type="entry name" value="NADH-SPECIFIC METHYLGLYOXAL REDUCTASE-RELATED"/>
    <property type="match status" value="1"/>
</dbReference>
<proteinExistence type="predicted"/>
<evidence type="ECO:0000259" key="3">
    <source>
        <dbReference type="Pfam" id="PF00248"/>
    </source>
</evidence>
<dbReference type="PANTHER" id="PTHR43364:SF4">
    <property type="entry name" value="NAD(P)-LINKED OXIDOREDUCTASE SUPERFAMILY PROTEIN"/>
    <property type="match status" value="1"/>
</dbReference>
<feature type="domain" description="NADP-dependent oxidoreductase" evidence="3">
    <location>
        <begin position="18"/>
        <end position="339"/>
    </location>
</feature>
<dbReference type="SUPFAM" id="SSF51430">
    <property type="entry name" value="NAD(P)-linked oxidoreductase"/>
    <property type="match status" value="1"/>
</dbReference>
<feature type="region of interest" description="Disordered" evidence="2">
    <location>
        <begin position="234"/>
        <end position="260"/>
    </location>
</feature>
<organism evidence="4 5">
    <name type="scientific">Methylobacterium adhaesivum</name>
    <dbReference type="NCBI Taxonomy" id="333297"/>
    <lineage>
        <taxon>Bacteria</taxon>
        <taxon>Pseudomonadati</taxon>
        <taxon>Pseudomonadota</taxon>
        <taxon>Alphaproteobacteria</taxon>
        <taxon>Hyphomicrobiales</taxon>
        <taxon>Methylobacteriaceae</taxon>
        <taxon>Methylobacterium</taxon>
    </lineage>
</organism>
<dbReference type="RefSeq" id="WP_238223403.1">
    <property type="nucleotide sequence ID" value="NZ_BPQD01000006.1"/>
</dbReference>
<gene>
    <name evidence="4" type="ORF">QWZ12_18525</name>
</gene>
<evidence type="ECO:0000256" key="1">
    <source>
        <dbReference type="ARBA" id="ARBA00023002"/>
    </source>
</evidence>
<keyword evidence="1" id="KW-0560">Oxidoreductase</keyword>
<dbReference type="InterPro" id="IPR023210">
    <property type="entry name" value="NADP_OxRdtase_dom"/>
</dbReference>
<dbReference type="Pfam" id="PF00248">
    <property type="entry name" value="Aldo_ket_red"/>
    <property type="match status" value="1"/>
</dbReference>
<feature type="compositionally biased region" description="Basic and acidic residues" evidence="2">
    <location>
        <begin position="241"/>
        <end position="257"/>
    </location>
</feature>
<dbReference type="Proteomes" id="UP001224644">
    <property type="component" value="Unassembled WGS sequence"/>
</dbReference>